<dbReference type="Proteomes" id="UP000053257">
    <property type="component" value="Unassembled WGS sequence"/>
</dbReference>
<dbReference type="AlphaFoldDB" id="A0A0C3PMG8"/>
<feature type="region of interest" description="Disordered" evidence="1">
    <location>
        <begin position="642"/>
        <end position="673"/>
    </location>
</feature>
<reference evidence="2 3" key="1">
    <citation type="journal article" date="2014" name="PLoS Genet.">
        <title>Analysis of the Phlebiopsis gigantea genome, transcriptome and secretome provides insight into its pioneer colonization strategies of wood.</title>
        <authorList>
            <person name="Hori C."/>
            <person name="Ishida T."/>
            <person name="Igarashi K."/>
            <person name="Samejima M."/>
            <person name="Suzuki H."/>
            <person name="Master E."/>
            <person name="Ferreira P."/>
            <person name="Ruiz-Duenas F.J."/>
            <person name="Held B."/>
            <person name="Canessa P."/>
            <person name="Larrondo L.F."/>
            <person name="Schmoll M."/>
            <person name="Druzhinina I.S."/>
            <person name="Kubicek C.P."/>
            <person name="Gaskell J.A."/>
            <person name="Kersten P."/>
            <person name="St John F."/>
            <person name="Glasner J."/>
            <person name="Sabat G."/>
            <person name="Splinter BonDurant S."/>
            <person name="Syed K."/>
            <person name="Yadav J."/>
            <person name="Mgbeahuruike A.C."/>
            <person name="Kovalchuk A."/>
            <person name="Asiegbu F.O."/>
            <person name="Lackner G."/>
            <person name="Hoffmeister D."/>
            <person name="Rencoret J."/>
            <person name="Gutierrez A."/>
            <person name="Sun H."/>
            <person name="Lindquist E."/>
            <person name="Barry K."/>
            <person name="Riley R."/>
            <person name="Grigoriev I.V."/>
            <person name="Henrissat B."/>
            <person name="Kues U."/>
            <person name="Berka R.M."/>
            <person name="Martinez A.T."/>
            <person name="Covert S.F."/>
            <person name="Blanchette R.A."/>
            <person name="Cullen D."/>
        </authorList>
    </citation>
    <scope>NUCLEOTIDE SEQUENCE [LARGE SCALE GENOMIC DNA]</scope>
    <source>
        <strain evidence="2 3">11061_1 CR5-6</strain>
    </source>
</reference>
<feature type="region of interest" description="Disordered" evidence="1">
    <location>
        <begin position="408"/>
        <end position="515"/>
    </location>
</feature>
<sequence length="1083" mass="117365">MPPSTRYSRGSSPSRSNSNATSSGQQRANIVKRLAIEGRAERTTEGKVDGASIRMFLRTCLQLKLGEGTLKVMNHQVHPLDKDGAPYSYSSTTSPLLKKVPRILGLPTRNKESYMSLFGIPSSPSSGSSSAPPVEDRYAGRIAVTQYQVGYILPKEFPSRSRSYDDSSYGRRTSVPEYHFVAVIDLWVPFMTRPPSYPYLLSIPVPRCLSNQLRLKIFPPPSAMASSLASLSSTEGETWDILSDPPVTRHKRSRSRNSHFADDESSDSSSSGYGDGYVIQGSFPSTDCMRVRWATPMKTGDIKETSDGRRRVGIRDVEGAMTCMVLERNPGKGKARGRAGGEDSEGIVMRLEYTGTCKGIWFPGVATMLGMDVSLDAGDCEVVWAPGEEPKWTVNGAAGFTGFAVAAPSGTTPKKTNPPQLFGSPSTPNGRMINKAAEDSGRWPSSSASLLRAPLPAVNTDDSLSETGDLENNTPLSSIASSATIPSSPERRSRASSVGAHVDSDAENESRPPQVPLSIHLNMNELVPPQKSSFTFSITGSVLVTPPRKPFQLSSHRSTPAYSGSDSDSEVEPVILPQFRVLFAEKETVTTTVRNELDEASLDIYNSKGDISDPQSRKTVVQPGGRTQCGVDGGRVAVRSITSPAYSNRTRRAPSADTSGRRTPSRPRTPNGYLHRTLSATSLRQSFLQTPRRRADILAIADVTATVRLSPAKGAKRPVGYDVELSLPNPADTGSEWLEFFLRRAPAEKPRGSQPQIQVRSAFVDKVPVRFESSVLEDTADKQAALGFPLNDDAVPPEPTTCVRVQAGEEGGTVDIIYSVSFEEKDPESELDVLLPVFLYSVTKMVVEIPSHKGILMETETNLTEEEVQEGIRLVRLNLEEHFQPELSLGVIPIPSSKSASRTRGIASVTCMCGYLYTLMMTCASIFFLTSYLATSARLDAKEQALAQYSSLSLLPTEVPEPATITTTIYATTTATATTTVTLQPSAPSASSTRTPAEPVHSPSPATSKALPTLTPTVPASSPTSTDALLSIRDLPFLWPLHFDIPPLEIPETARATALAVWRGLGRAWEICRKVYHYPLDPP</sequence>
<feature type="region of interest" description="Disordered" evidence="1">
    <location>
        <begin position="982"/>
        <end position="1023"/>
    </location>
</feature>
<dbReference type="OrthoDB" id="3210731at2759"/>
<feature type="compositionally biased region" description="Polar residues" evidence="1">
    <location>
        <begin position="460"/>
        <end position="473"/>
    </location>
</feature>
<feature type="compositionally biased region" description="Low complexity" evidence="1">
    <location>
        <begin position="982"/>
        <end position="999"/>
    </location>
</feature>
<feature type="compositionally biased region" description="Low complexity" evidence="1">
    <location>
        <begin position="444"/>
        <end position="457"/>
    </location>
</feature>
<dbReference type="HOGENOM" id="CLU_002241_0_0_1"/>
<dbReference type="STRING" id="745531.A0A0C3PMG8"/>
<feature type="compositionally biased region" description="Low complexity" evidence="1">
    <location>
        <begin position="1010"/>
        <end position="1023"/>
    </location>
</feature>
<evidence type="ECO:0000256" key="1">
    <source>
        <dbReference type="SAM" id="MobiDB-lite"/>
    </source>
</evidence>
<name>A0A0C3PMG8_PHLG1</name>
<evidence type="ECO:0000313" key="2">
    <source>
        <dbReference type="EMBL" id="KIP07813.1"/>
    </source>
</evidence>
<dbReference type="EMBL" id="KN840490">
    <property type="protein sequence ID" value="KIP07813.1"/>
    <property type="molecule type" value="Genomic_DNA"/>
</dbReference>
<feature type="region of interest" description="Disordered" evidence="1">
    <location>
        <begin position="549"/>
        <end position="570"/>
    </location>
</feature>
<gene>
    <name evidence="2" type="ORF">PHLGIDRAFT_406713</name>
</gene>
<accession>A0A0C3PMG8</accession>
<feature type="compositionally biased region" description="Low complexity" evidence="1">
    <location>
        <begin position="1"/>
        <end position="24"/>
    </location>
</feature>
<feature type="compositionally biased region" description="Basic residues" evidence="1">
    <location>
        <begin position="248"/>
        <end position="257"/>
    </location>
</feature>
<evidence type="ECO:0000313" key="3">
    <source>
        <dbReference type="Proteomes" id="UP000053257"/>
    </source>
</evidence>
<organism evidence="2 3">
    <name type="scientific">Phlebiopsis gigantea (strain 11061_1 CR5-6)</name>
    <name type="common">White-rot fungus</name>
    <name type="synonym">Peniophora gigantea</name>
    <dbReference type="NCBI Taxonomy" id="745531"/>
    <lineage>
        <taxon>Eukaryota</taxon>
        <taxon>Fungi</taxon>
        <taxon>Dikarya</taxon>
        <taxon>Basidiomycota</taxon>
        <taxon>Agaricomycotina</taxon>
        <taxon>Agaricomycetes</taxon>
        <taxon>Polyporales</taxon>
        <taxon>Phanerochaetaceae</taxon>
        <taxon>Phlebiopsis</taxon>
    </lineage>
</organism>
<feature type="compositionally biased region" description="Polar residues" evidence="1">
    <location>
        <begin position="552"/>
        <end position="566"/>
    </location>
</feature>
<protein>
    <submittedName>
        <fullName evidence="2">Uncharacterized protein</fullName>
    </submittedName>
</protein>
<feature type="region of interest" description="Disordered" evidence="1">
    <location>
        <begin position="1"/>
        <end position="26"/>
    </location>
</feature>
<proteinExistence type="predicted"/>
<keyword evidence="3" id="KW-1185">Reference proteome</keyword>
<feature type="region of interest" description="Disordered" evidence="1">
    <location>
        <begin position="239"/>
        <end position="275"/>
    </location>
</feature>
<feature type="compositionally biased region" description="Low complexity" evidence="1">
    <location>
        <begin position="474"/>
        <end position="488"/>
    </location>
</feature>
<feature type="compositionally biased region" description="Polar residues" evidence="1">
    <location>
        <begin position="409"/>
        <end position="429"/>
    </location>
</feature>